<keyword evidence="2" id="KW-0812">Transmembrane</keyword>
<protein>
    <submittedName>
        <fullName evidence="3">Uncharacterized protein</fullName>
    </submittedName>
</protein>
<evidence type="ECO:0000256" key="1">
    <source>
        <dbReference type="SAM" id="MobiDB-lite"/>
    </source>
</evidence>
<gene>
    <name evidence="3" type="ORF">AC244_24685</name>
</gene>
<reference evidence="4" key="1">
    <citation type="submission" date="2015-07" db="EMBL/GenBank/DDBJ databases">
        <title>Whole genome sequence of an Ensifer adhaerens strain isolated from a cave pool in the Wind Cave National Park.</title>
        <authorList>
            <person name="Eng W.W.H."/>
            <person name="Gan H.M."/>
            <person name="Barton H.A."/>
            <person name="Savka M.A."/>
        </authorList>
    </citation>
    <scope>NUCLEOTIDE SEQUENCE [LARGE SCALE GENOMIC DNA]</scope>
    <source>
        <strain evidence="4">SD006</strain>
    </source>
</reference>
<feature type="region of interest" description="Disordered" evidence="1">
    <location>
        <begin position="205"/>
        <end position="248"/>
    </location>
</feature>
<dbReference type="PATRIC" id="fig|106592.7.peg.3681"/>
<feature type="compositionally biased region" description="Basic and acidic residues" evidence="1">
    <location>
        <begin position="237"/>
        <end position="248"/>
    </location>
</feature>
<dbReference type="RefSeq" id="WP_053251455.1">
    <property type="nucleotide sequence ID" value="NZ_LGAP01000022.1"/>
</dbReference>
<feature type="transmembrane region" description="Helical" evidence="2">
    <location>
        <begin position="131"/>
        <end position="164"/>
    </location>
</feature>
<evidence type="ECO:0000313" key="4">
    <source>
        <dbReference type="Proteomes" id="UP000037425"/>
    </source>
</evidence>
<keyword evidence="2" id="KW-0472">Membrane</keyword>
<organism evidence="3 4">
    <name type="scientific">Ensifer adhaerens</name>
    <name type="common">Sinorhizobium morelense</name>
    <dbReference type="NCBI Taxonomy" id="106592"/>
    <lineage>
        <taxon>Bacteria</taxon>
        <taxon>Pseudomonadati</taxon>
        <taxon>Pseudomonadota</taxon>
        <taxon>Alphaproteobacteria</taxon>
        <taxon>Hyphomicrobiales</taxon>
        <taxon>Rhizobiaceae</taxon>
        <taxon>Sinorhizobium/Ensifer group</taxon>
        <taxon>Ensifer</taxon>
    </lineage>
</organism>
<sequence length="248" mass="25948">MTPCVGSGAGGHAFLGPIRWAGVKRNEPIIPVHYGGGCTGHQFGSKRRCGPDRNGSNWTRIAAGIATTRLHGHDANPILDFDLDLQNPAKIVDGDQRSVEQTPQALLRNTQRNFRPVNVVPVAGTAVVNAIIIVVVIIIIIVIAIVVMTVSAVAVVIIIVIVVAVAGTAIVIPIIAIVVVAVVMAAIIAAAATAAVVIVGKRGGGERMRRTGRDQREPNGCGHEPTNTHGGNKQGFSKRDVHDLSSFS</sequence>
<feature type="compositionally biased region" description="Basic and acidic residues" evidence="1">
    <location>
        <begin position="205"/>
        <end position="217"/>
    </location>
</feature>
<feature type="transmembrane region" description="Helical" evidence="2">
    <location>
        <begin position="170"/>
        <end position="200"/>
    </location>
</feature>
<feature type="compositionally biased region" description="Polar residues" evidence="1">
    <location>
        <begin position="225"/>
        <end position="235"/>
    </location>
</feature>
<dbReference type="EMBL" id="LGAP01000022">
    <property type="protein sequence ID" value="KOF15059.1"/>
    <property type="molecule type" value="Genomic_DNA"/>
</dbReference>
<accession>A0A0L8BKE9</accession>
<comment type="caution">
    <text evidence="3">The sequence shown here is derived from an EMBL/GenBank/DDBJ whole genome shotgun (WGS) entry which is preliminary data.</text>
</comment>
<keyword evidence="2" id="KW-1133">Transmembrane helix</keyword>
<name>A0A0L8BKE9_ENSAD</name>
<proteinExistence type="predicted"/>
<evidence type="ECO:0000313" key="3">
    <source>
        <dbReference type="EMBL" id="KOF15059.1"/>
    </source>
</evidence>
<dbReference type="AlphaFoldDB" id="A0A0L8BKE9"/>
<dbReference type="Proteomes" id="UP000037425">
    <property type="component" value="Unassembled WGS sequence"/>
</dbReference>
<evidence type="ECO:0000256" key="2">
    <source>
        <dbReference type="SAM" id="Phobius"/>
    </source>
</evidence>